<keyword evidence="3" id="KW-1185">Reference proteome</keyword>
<proteinExistence type="predicted"/>
<dbReference type="Pfam" id="PF13847">
    <property type="entry name" value="Methyltransf_31"/>
    <property type="match status" value="1"/>
</dbReference>
<dbReference type="SUPFAM" id="SSF53335">
    <property type="entry name" value="S-adenosyl-L-methionine-dependent methyltransferases"/>
    <property type="match status" value="1"/>
</dbReference>
<dbReference type="CDD" id="cd02440">
    <property type="entry name" value="AdoMet_MTases"/>
    <property type="match status" value="1"/>
</dbReference>
<dbReference type="GO" id="GO:0032259">
    <property type="term" value="P:methylation"/>
    <property type="evidence" value="ECO:0007669"/>
    <property type="project" value="UniProtKB-KW"/>
</dbReference>
<evidence type="ECO:0000259" key="1">
    <source>
        <dbReference type="Pfam" id="PF13847"/>
    </source>
</evidence>
<gene>
    <name evidence="2" type="ORF">BRW62_05320</name>
</gene>
<sequence length="446" mass="50580">MMATDADLEKVRRQFDYGPYPRIALDKSPKDNPNVLFVHDLVTAFYLRDRRVPETRGKRILDAGCGTGYKSLVLAIANPGAEIVGIDLSAESVKLAAERLKFHNIENVFFETRSILELPTWAEQFDYINCDEVLYLLPDAVEGLQALKSVLKPEGILRTNLHSAFQRFPFYRAQGLFRLMGLMDGNPEDLEMEIVREVMQELKDGVDLKARAWNPHYNDVNDASNEALLANHLLVGDKGSTIPEMFAYLAAADLEFISMVNWRHWNLLDLFRDPENLPTFLALSLPDVPLQVQLEMYELIHPVHRLLDFWCGHGGTKAEVAPLEEWSETQWQQATIHLHPQLRTAEIKEKWLNYLSDRLIVDLGTFMSAASPSSVYIDPLGLATLLPLFEGSLPFTALCDRYRQLSPRDPVTLDPLEPAAAQQQLRALLTRLETGLFVLVSPNWGE</sequence>
<name>A0A2D2Q502_PARLV</name>
<evidence type="ECO:0000313" key="2">
    <source>
        <dbReference type="EMBL" id="ATS19519.1"/>
    </source>
</evidence>
<feature type="domain" description="Methyltransferase" evidence="1">
    <location>
        <begin position="56"/>
        <end position="169"/>
    </location>
</feature>
<dbReference type="AlphaFoldDB" id="A0A2D2Q502"/>
<accession>A0A2D2Q502</accession>
<dbReference type="Gene3D" id="3.40.50.150">
    <property type="entry name" value="Vaccinia Virus protein VP39"/>
    <property type="match status" value="1"/>
</dbReference>
<dbReference type="KEGG" id="slw:BRW62_05320"/>
<organism evidence="2 3">
    <name type="scientific">Parathermosynechococcus lividus PCC 6715</name>
    <dbReference type="NCBI Taxonomy" id="1917166"/>
    <lineage>
        <taxon>Bacteria</taxon>
        <taxon>Bacillati</taxon>
        <taxon>Cyanobacteriota</taxon>
        <taxon>Cyanophyceae</taxon>
        <taxon>Acaryochloridales</taxon>
        <taxon>Thermosynechococcaceae</taxon>
        <taxon>Parathermosynechococcus</taxon>
    </lineage>
</organism>
<dbReference type="PANTHER" id="PTHR43464">
    <property type="entry name" value="METHYLTRANSFERASE"/>
    <property type="match status" value="1"/>
</dbReference>
<dbReference type="EMBL" id="CP018092">
    <property type="protein sequence ID" value="ATS19519.1"/>
    <property type="molecule type" value="Genomic_DNA"/>
</dbReference>
<reference evidence="2 3" key="1">
    <citation type="submission" date="2016-11" db="EMBL/GenBank/DDBJ databases">
        <title>Complete genome sequence of thermophilic cyanobacteria strain Synechococcus sp. PCC6715.</title>
        <authorList>
            <person name="Tang J."/>
            <person name="Daroch M."/>
            <person name="Liang Y."/>
            <person name="Jiang D."/>
            <person name="Shah M."/>
        </authorList>
    </citation>
    <scope>NUCLEOTIDE SEQUENCE [LARGE SCALE GENOMIC DNA]</scope>
    <source>
        <strain evidence="2 3">PCC 6715</strain>
    </source>
</reference>
<dbReference type="InterPro" id="IPR025714">
    <property type="entry name" value="Methyltranfer_dom"/>
</dbReference>
<keyword evidence="2" id="KW-0808">Transferase</keyword>
<dbReference type="GO" id="GO:0008168">
    <property type="term" value="F:methyltransferase activity"/>
    <property type="evidence" value="ECO:0007669"/>
    <property type="project" value="UniProtKB-KW"/>
</dbReference>
<dbReference type="Proteomes" id="UP000231057">
    <property type="component" value="Chromosome"/>
</dbReference>
<dbReference type="InterPro" id="IPR029063">
    <property type="entry name" value="SAM-dependent_MTases_sf"/>
</dbReference>
<keyword evidence="2" id="KW-0489">Methyltransferase</keyword>
<protein>
    <submittedName>
        <fullName evidence="2">SAM-dependent methyltransferase</fullName>
    </submittedName>
</protein>
<reference evidence="3" key="2">
    <citation type="journal article" date="2022" name="Front. Microbiol.">
        <title>Comparative Genomic Analysis Revealed Distinct Molecular Components and Organization of CO2-Concentrating Mechanism in Thermophilic Cyanobacteria.</title>
        <authorList>
            <person name="Tang J."/>
            <person name="Zhou H."/>
            <person name="Yao D."/>
            <person name="Riaz S."/>
            <person name="You D."/>
            <person name="Klepacz-Smolka A."/>
            <person name="Daroch M."/>
        </authorList>
    </citation>
    <scope>NUCLEOTIDE SEQUENCE [LARGE SCALE GENOMIC DNA]</scope>
    <source>
        <strain evidence="3">PCC 6715</strain>
    </source>
</reference>
<evidence type="ECO:0000313" key="3">
    <source>
        <dbReference type="Proteomes" id="UP000231057"/>
    </source>
</evidence>
<dbReference type="PANTHER" id="PTHR43464:SF91">
    <property type="entry name" value="SLL0487 PROTEIN"/>
    <property type="match status" value="1"/>
</dbReference>